<dbReference type="AlphaFoldDB" id="A0AAD7ECV0"/>
<evidence type="ECO:0000313" key="3">
    <source>
        <dbReference type="Proteomes" id="UP001218218"/>
    </source>
</evidence>
<feature type="compositionally biased region" description="Low complexity" evidence="1">
    <location>
        <begin position="324"/>
        <end position="337"/>
    </location>
</feature>
<evidence type="ECO:0000256" key="1">
    <source>
        <dbReference type="SAM" id="MobiDB-lite"/>
    </source>
</evidence>
<sequence>MPGPIPLLGHRAHTLDRSVADEIEMALRTGIISNPNNEVSHRVARNAGRQSTRDRKARESHEVSDSIKYVQAQLADELQRRQESSALTKELKEKLRALKGKDKSYITLSASFSGRVKSTGRRDTSTRKCGTKSTEVVELATEDDPPCTLPTQSNALPDTGTALREQPQQLDISDFYTDTDLLFNFAPTSNLDLCTCGRPQLLAPTDILQEATFDFHNNFSQFDLQNDFGIQSGFDALLPLAAPPPSDPIQEFLNSFTASSGGYSQVPSMPIDDNSLFPTESAWEYSGAQAVSSLSTDWGAASLFPSTSTETPASWPVLPPPPLESTTESTVTSPVVEDVQLAADASKSRAQRAPEVDGRNILSATVSRSRAPTSKKRDADADAPVSSRKLKKSRKASEISHVGGVKQDRTGLRLSTSESTVKGQYLRVDEILWWE</sequence>
<keyword evidence="3" id="KW-1185">Reference proteome</keyword>
<organism evidence="2 3">
    <name type="scientific">Mycena albidolilacea</name>
    <dbReference type="NCBI Taxonomy" id="1033008"/>
    <lineage>
        <taxon>Eukaryota</taxon>
        <taxon>Fungi</taxon>
        <taxon>Dikarya</taxon>
        <taxon>Basidiomycota</taxon>
        <taxon>Agaricomycotina</taxon>
        <taxon>Agaricomycetes</taxon>
        <taxon>Agaricomycetidae</taxon>
        <taxon>Agaricales</taxon>
        <taxon>Marasmiineae</taxon>
        <taxon>Mycenaceae</taxon>
        <taxon>Mycena</taxon>
    </lineage>
</organism>
<feature type="region of interest" description="Disordered" evidence="1">
    <location>
        <begin position="305"/>
        <end position="406"/>
    </location>
</feature>
<feature type="compositionally biased region" description="Polar residues" evidence="1">
    <location>
        <begin position="362"/>
        <end position="372"/>
    </location>
</feature>
<feature type="compositionally biased region" description="Basic and acidic residues" evidence="1">
    <location>
        <begin position="51"/>
        <end position="63"/>
    </location>
</feature>
<protein>
    <submittedName>
        <fullName evidence="2">Uncharacterized protein</fullName>
    </submittedName>
</protein>
<accession>A0AAD7ECV0</accession>
<feature type="region of interest" description="Disordered" evidence="1">
    <location>
        <begin position="38"/>
        <end position="63"/>
    </location>
</feature>
<gene>
    <name evidence="2" type="ORF">DFH08DRAFT_1044438</name>
</gene>
<dbReference type="EMBL" id="JARIHO010000072">
    <property type="protein sequence ID" value="KAJ7312417.1"/>
    <property type="molecule type" value="Genomic_DNA"/>
</dbReference>
<name>A0AAD7ECV0_9AGAR</name>
<evidence type="ECO:0000313" key="2">
    <source>
        <dbReference type="EMBL" id="KAJ7312417.1"/>
    </source>
</evidence>
<proteinExistence type="predicted"/>
<reference evidence="2" key="1">
    <citation type="submission" date="2023-03" db="EMBL/GenBank/DDBJ databases">
        <title>Massive genome expansion in bonnet fungi (Mycena s.s.) driven by repeated elements and novel gene families across ecological guilds.</title>
        <authorList>
            <consortium name="Lawrence Berkeley National Laboratory"/>
            <person name="Harder C.B."/>
            <person name="Miyauchi S."/>
            <person name="Viragh M."/>
            <person name="Kuo A."/>
            <person name="Thoen E."/>
            <person name="Andreopoulos B."/>
            <person name="Lu D."/>
            <person name="Skrede I."/>
            <person name="Drula E."/>
            <person name="Henrissat B."/>
            <person name="Morin E."/>
            <person name="Kohler A."/>
            <person name="Barry K."/>
            <person name="LaButti K."/>
            <person name="Morin E."/>
            <person name="Salamov A."/>
            <person name="Lipzen A."/>
            <person name="Mereny Z."/>
            <person name="Hegedus B."/>
            <person name="Baldrian P."/>
            <person name="Stursova M."/>
            <person name="Weitz H."/>
            <person name="Taylor A."/>
            <person name="Grigoriev I.V."/>
            <person name="Nagy L.G."/>
            <person name="Martin F."/>
            <person name="Kauserud H."/>
        </authorList>
    </citation>
    <scope>NUCLEOTIDE SEQUENCE</scope>
    <source>
        <strain evidence="2">CBHHK002</strain>
    </source>
</reference>
<comment type="caution">
    <text evidence="2">The sequence shown here is derived from an EMBL/GenBank/DDBJ whole genome shotgun (WGS) entry which is preliminary data.</text>
</comment>
<dbReference type="Proteomes" id="UP001218218">
    <property type="component" value="Unassembled WGS sequence"/>
</dbReference>